<gene>
    <name evidence="2" type="ORF">HDF25_002041</name>
</gene>
<dbReference type="AlphaFoldDB" id="A0A7X0J3U3"/>
<protein>
    <submittedName>
        <fullName evidence="2">Uncharacterized protein</fullName>
    </submittedName>
</protein>
<evidence type="ECO:0000313" key="3">
    <source>
        <dbReference type="Proteomes" id="UP000521017"/>
    </source>
</evidence>
<evidence type="ECO:0000313" key="2">
    <source>
        <dbReference type="EMBL" id="MBB6499897.1"/>
    </source>
</evidence>
<accession>A0A7X0J3U3</accession>
<dbReference type="EMBL" id="JACHCC010000005">
    <property type="protein sequence ID" value="MBB6499897.1"/>
    <property type="molecule type" value="Genomic_DNA"/>
</dbReference>
<dbReference type="RefSeq" id="WP_184624623.1">
    <property type="nucleotide sequence ID" value="NZ_JACHCC010000005.1"/>
</dbReference>
<sequence>MFWNPDKSLRRLEFKKPFTERYRVEQTSEITMSSLVIRTVTEWRWDVRILKTDDQYYNIELLSLDNVLLETNNPNMRDLSAFNNAFKRMYSELNMIINHQGELIRINNIETIQRKWAQVKAEMEAIQTKHDNMRGMIALNDELFNNVSNITEAVKGNEFFEIFFNVFMGVDLPGNKNLKKKSLFAQDFINWKYEINSTAHQADELIINVIGKPNQDFDKSWLKRAYGSFPITEIANRKPQVWDQAKYKIDKSSGRLLEGRLTKEEIVHEDFLKAKMEYYIIADNPVATPQQPETKVKTDSVQPDTRSGSFIMD</sequence>
<evidence type="ECO:0000256" key="1">
    <source>
        <dbReference type="SAM" id="MobiDB-lite"/>
    </source>
</evidence>
<name>A0A7X0J3U3_9SPHI</name>
<comment type="caution">
    <text evidence="2">The sequence shown here is derived from an EMBL/GenBank/DDBJ whole genome shotgun (WGS) entry which is preliminary data.</text>
</comment>
<organism evidence="2 3">
    <name type="scientific">Pedobacter cryoconitis</name>
    <dbReference type="NCBI Taxonomy" id="188932"/>
    <lineage>
        <taxon>Bacteria</taxon>
        <taxon>Pseudomonadati</taxon>
        <taxon>Bacteroidota</taxon>
        <taxon>Sphingobacteriia</taxon>
        <taxon>Sphingobacteriales</taxon>
        <taxon>Sphingobacteriaceae</taxon>
        <taxon>Pedobacter</taxon>
    </lineage>
</organism>
<proteinExistence type="predicted"/>
<dbReference type="Proteomes" id="UP000521017">
    <property type="component" value="Unassembled WGS sequence"/>
</dbReference>
<reference evidence="2 3" key="1">
    <citation type="submission" date="2020-08" db="EMBL/GenBank/DDBJ databases">
        <title>Genomic Encyclopedia of Type Strains, Phase IV (KMG-V): Genome sequencing to study the core and pangenomes of soil and plant-associated prokaryotes.</title>
        <authorList>
            <person name="Whitman W."/>
        </authorList>
    </citation>
    <scope>NUCLEOTIDE SEQUENCE [LARGE SCALE GENOMIC DNA]</scope>
    <source>
        <strain evidence="2 3">M2T3</strain>
    </source>
</reference>
<feature type="region of interest" description="Disordered" evidence="1">
    <location>
        <begin position="289"/>
        <end position="313"/>
    </location>
</feature>